<dbReference type="PROSITE" id="PS51194">
    <property type="entry name" value="HELICASE_CTER"/>
    <property type="match status" value="1"/>
</dbReference>
<keyword evidence="7" id="KW-0812">Transmembrane</keyword>
<keyword evidence="3" id="KW-0378">Hydrolase</keyword>
<dbReference type="GO" id="GO:0005524">
    <property type="term" value="F:ATP binding"/>
    <property type="evidence" value="ECO:0007669"/>
    <property type="project" value="UniProtKB-KW"/>
</dbReference>
<dbReference type="GO" id="GO:0003676">
    <property type="term" value="F:nucleic acid binding"/>
    <property type="evidence" value="ECO:0007669"/>
    <property type="project" value="InterPro"/>
</dbReference>
<dbReference type="SUPFAM" id="SSF52540">
    <property type="entry name" value="P-loop containing nucleoside triphosphate hydrolases"/>
    <property type="match status" value="1"/>
</dbReference>
<gene>
    <name evidence="10" type="ORF">RFI_16737</name>
</gene>
<sequence>MLNLENLCPQALILAPTREIVIQIRDVIRKLGRYMSDLQVEAFIGGMAVSMDKQKLNMGCHVIVGTPGRMNQLFELSAIPTQSIRCVVLDESDQLLTESYRLDIKNIMCNHTPSSKQVMAFSASYYEDIEKEIATYMREPNYILLNTERPSLKGVEQYFTICDPPPLSSSSSNPVDQSNSLLSKKVDLLITVLQKIPFHQCIVFSNEKHRVRDIADTLTRFGWPSACISADQSQEERNLALNKLRNFKIRILVSSDLTSRGIDVDRSMLSLIWFALFYQTFSQCIAITFVSGKEKLELDNFIKTLNTNIRLLPEQLPLDYFSTDVLERVEEKEAFEKMEKNRQIIQGKIAPKDIQNALPAPSELIQSHQQTSTTTATHSRKTFNKNKKAHPKINQSTQPKSKQSNVIIDNTSSAQKKQTNQNLLFQLKTKLNLTHNHNHSHNHNHNHSRNHTHTRNSNSNINTHNIINIPHKHTQITQHSHFIAMAFILDQITQTIINNNIIRIISITSIININLNMFQICILIIILQLAHSQHHNKRKN</sequence>
<dbReference type="PROSITE" id="PS51192">
    <property type="entry name" value="HELICASE_ATP_BIND_1"/>
    <property type="match status" value="1"/>
</dbReference>
<feature type="compositionally biased region" description="Low complexity" evidence="6">
    <location>
        <begin position="367"/>
        <end position="377"/>
    </location>
</feature>
<keyword evidence="4" id="KW-0347">Helicase</keyword>
<feature type="region of interest" description="Disordered" evidence="6">
    <location>
        <begin position="435"/>
        <end position="462"/>
    </location>
</feature>
<accession>X6N349</accession>
<dbReference type="InterPro" id="IPR001650">
    <property type="entry name" value="Helicase_C-like"/>
</dbReference>
<evidence type="ECO:0000313" key="11">
    <source>
        <dbReference type="Proteomes" id="UP000023152"/>
    </source>
</evidence>
<evidence type="ECO:0000256" key="3">
    <source>
        <dbReference type="ARBA" id="ARBA00022801"/>
    </source>
</evidence>
<feature type="compositionally biased region" description="Basic residues" evidence="6">
    <location>
        <begin position="436"/>
        <end position="454"/>
    </location>
</feature>
<evidence type="ECO:0000259" key="9">
    <source>
        <dbReference type="PROSITE" id="PS51194"/>
    </source>
</evidence>
<feature type="transmembrane region" description="Helical" evidence="7">
    <location>
        <begin position="504"/>
        <end position="530"/>
    </location>
</feature>
<dbReference type="InterPro" id="IPR014001">
    <property type="entry name" value="Helicase_ATP-bd"/>
</dbReference>
<dbReference type="EC" id="3.6.4.13" evidence="1"/>
<evidence type="ECO:0000256" key="1">
    <source>
        <dbReference type="ARBA" id="ARBA00012552"/>
    </source>
</evidence>
<dbReference type="EMBL" id="ASPP01012565">
    <property type="protein sequence ID" value="ETO20481.1"/>
    <property type="molecule type" value="Genomic_DNA"/>
</dbReference>
<feature type="compositionally biased region" description="Basic residues" evidence="6">
    <location>
        <begin position="378"/>
        <end position="391"/>
    </location>
</feature>
<dbReference type="OrthoDB" id="434041at2759"/>
<dbReference type="GO" id="GO:0003724">
    <property type="term" value="F:RNA helicase activity"/>
    <property type="evidence" value="ECO:0007669"/>
    <property type="project" value="UniProtKB-EC"/>
</dbReference>
<dbReference type="GO" id="GO:0016787">
    <property type="term" value="F:hydrolase activity"/>
    <property type="evidence" value="ECO:0007669"/>
    <property type="project" value="UniProtKB-KW"/>
</dbReference>
<name>X6N349_RETFI</name>
<organism evidence="10 11">
    <name type="scientific">Reticulomyxa filosa</name>
    <dbReference type="NCBI Taxonomy" id="46433"/>
    <lineage>
        <taxon>Eukaryota</taxon>
        <taxon>Sar</taxon>
        <taxon>Rhizaria</taxon>
        <taxon>Retaria</taxon>
        <taxon>Foraminifera</taxon>
        <taxon>Monothalamids</taxon>
        <taxon>Reticulomyxidae</taxon>
        <taxon>Reticulomyxa</taxon>
    </lineage>
</organism>
<evidence type="ECO:0000256" key="5">
    <source>
        <dbReference type="ARBA" id="ARBA00022840"/>
    </source>
</evidence>
<evidence type="ECO:0000256" key="2">
    <source>
        <dbReference type="ARBA" id="ARBA00022741"/>
    </source>
</evidence>
<evidence type="ECO:0000256" key="6">
    <source>
        <dbReference type="SAM" id="MobiDB-lite"/>
    </source>
</evidence>
<feature type="domain" description="Helicase ATP-binding" evidence="8">
    <location>
        <begin position="1"/>
        <end position="143"/>
    </location>
</feature>
<feature type="compositionally biased region" description="Polar residues" evidence="6">
    <location>
        <begin position="393"/>
        <end position="405"/>
    </location>
</feature>
<comment type="caution">
    <text evidence="10">The sequence shown here is derived from an EMBL/GenBank/DDBJ whole genome shotgun (WGS) entry which is preliminary data.</text>
</comment>
<keyword evidence="11" id="KW-1185">Reference proteome</keyword>
<proteinExistence type="predicted"/>
<keyword evidence="7" id="KW-1133">Transmembrane helix</keyword>
<reference evidence="10 11" key="1">
    <citation type="journal article" date="2013" name="Curr. Biol.">
        <title>The Genome of the Foraminiferan Reticulomyxa filosa.</title>
        <authorList>
            <person name="Glockner G."/>
            <person name="Hulsmann N."/>
            <person name="Schleicher M."/>
            <person name="Noegel A.A."/>
            <person name="Eichinger L."/>
            <person name="Gallinger C."/>
            <person name="Pawlowski J."/>
            <person name="Sierra R."/>
            <person name="Euteneuer U."/>
            <person name="Pillet L."/>
            <person name="Moustafa A."/>
            <person name="Platzer M."/>
            <person name="Groth M."/>
            <person name="Szafranski K."/>
            <person name="Schliwa M."/>
        </authorList>
    </citation>
    <scope>NUCLEOTIDE SEQUENCE [LARGE SCALE GENOMIC DNA]</scope>
</reference>
<keyword evidence="5" id="KW-0067">ATP-binding</keyword>
<dbReference type="InterPro" id="IPR027417">
    <property type="entry name" value="P-loop_NTPase"/>
</dbReference>
<feature type="region of interest" description="Disordered" evidence="6">
    <location>
        <begin position="367"/>
        <end position="405"/>
    </location>
</feature>
<dbReference type="Pfam" id="PF00270">
    <property type="entry name" value="DEAD"/>
    <property type="match status" value="1"/>
</dbReference>
<evidence type="ECO:0000256" key="7">
    <source>
        <dbReference type="SAM" id="Phobius"/>
    </source>
</evidence>
<dbReference type="AlphaFoldDB" id="X6N349"/>
<protein>
    <recommendedName>
        <fullName evidence="1">RNA helicase</fullName>
        <ecNumber evidence="1">3.6.4.13</ecNumber>
    </recommendedName>
</protein>
<evidence type="ECO:0000256" key="4">
    <source>
        <dbReference type="ARBA" id="ARBA00022806"/>
    </source>
</evidence>
<dbReference type="PANTHER" id="PTHR47958">
    <property type="entry name" value="ATP-DEPENDENT RNA HELICASE DBP3"/>
    <property type="match status" value="1"/>
</dbReference>
<dbReference type="InterPro" id="IPR011545">
    <property type="entry name" value="DEAD/DEAH_box_helicase_dom"/>
</dbReference>
<keyword evidence="7" id="KW-0472">Membrane</keyword>
<evidence type="ECO:0000259" key="8">
    <source>
        <dbReference type="PROSITE" id="PS51192"/>
    </source>
</evidence>
<keyword evidence="2" id="KW-0547">Nucleotide-binding</keyword>
<dbReference type="Gene3D" id="3.40.50.300">
    <property type="entry name" value="P-loop containing nucleotide triphosphate hydrolases"/>
    <property type="match status" value="2"/>
</dbReference>
<feature type="domain" description="Helicase C-terminal" evidence="9">
    <location>
        <begin position="185"/>
        <end position="365"/>
    </location>
</feature>
<dbReference type="Proteomes" id="UP000023152">
    <property type="component" value="Unassembled WGS sequence"/>
</dbReference>
<evidence type="ECO:0000313" key="10">
    <source>
        <dbReference type="EMBL" id="ETO20481.1"/>
    </source>
</evidence>
<dbReference type="SMART" id="SM00487">
    <property type="entry name" value="DEXDc"/>
    <property type="match status" value="1"/>
</dbReference>
<dbReference type="Pfam" id="PF00271">
    <property type="entry name" value="Helicase_C"/>
    <property type="match status" value="1"/>
</dbReference>